<proteinExistence type="predicted"/>
<name>A0A409WXT2_PSICY</name>
<comment type="caution">
    <text evidence="1">The sequence shown here is derived from an EMBL/GenBank/DDBJ whole genome shotgun (WGS) entry which is preliminary data.</text>
</comment>
<dbReference type="EMBL" id="NHYD01003030">
    <property type="protein sequence ID" value="PPQ83306.1"/>
    <property type="molecule type" value="Genomic_DNA"/>
</dbReference>
<accession>A0A409WXT2</accession>
<evidence type="ECO:0000313" key="1">
    <source>
        <dbReference type="EMBL" id="PPQ83306.1"/>
    </source>
</evidence>
<protein>
    <submittedName>
        <fullName evidence="1">Uncharacterized protein</fullName>
    </submittedName>
</protein>
<evidence type="ECO:0000313" key="2">
    <source>
        <dbReference type="Proteomes" id="UP000283269"/>
    </source>
</evidence>
<dbReference type="AlphaFoldDB" id="A0A409WXT2"/>
<sequence>MDALRQVLDTTECWALAKRYLDASALYAGMNRWIQLASQNLARILGVKLMLTNNEKLKPPEKEQDIRGYKQ</sequence>
<reference evidence="1 2" key="1">
    <citation type="journal article" date="2018" name="Evol. Lett.">
        <title>Horizontal gene cluster transfer increased hallucinogenic mushroom diversity.</title>
        <authorList>
            <person name="Reynolds H.T."/>
            <person name="Vijayakumar V."/>
            <person name="Gluck-Thaler E."/>
            <person name="Korotkin H.B."/>
            <person name="Matheny P.B."/>
            <person name="Slot J.C."/>
        </authorList>
    </citation>
    <scope>NUCLEOTIDE SEQUENCE [LARGE SCALE GENOMIC DNA]</scope>
    <source>
        <strain evidence="1 2">2631</strain>
    </source>
</reference>
<organism evidence="1 2">
    <name type="scientific">Psilocybe cyanescens</name>
    <dbReference type="NCBI Taxonomy" id="93625"/>
    <lineage>
        <taxon>Eukaryota</taxon>
        <taxon>Fungi</taxon>
        <taxon>Dikarya</taxon>
        <taxon>Basidiomycota</taxon>
        <taxon>Agaricomycotina</taxon>
        <taxon>Agaricomycetes</taxon>
        <taxon>Agaricomycetidae</taxon>
        <taxon>Agaricales</taxon>
        <taxon>Agaricineae</taxon>
        <taxon>Strophariaceae</taxon>
        <taxon>Psilocybe</taxon>
    </lineage>
</organism>
<dbReference type="InParanoid" id="A0A409WXT2"/>
<gene>
    <name evidence="1" type="ORF">CVT25_004045</name>
</gene>
<dbReference type="Proteomes" id="UP000283269">
    <property type="component" value="Unassembled WGS sequence"/>
</dbReference>
<keyword evidence="2" id="KW-1185">Reference proteome</keyword>